<accession>A0A4V4L714</accession>
<feature type="region of interest" description="Disordered" evidence="1">
    <location>
        <begin position="141"/>
        <end position="236"/>
    </location>
</feature>
<evidence type="ECO:0000313" key="2">
    <source>
        <dbReference type="EMBL" id="TIA05547.1"/>
    </source>
</evidence>
<protein>
    <submittedName>
        <fullName evidence="2">Uncharacterized protein</fullName>
    </submittedName>
</protein>
<gene>
    <name evidence="2" type="ORF">D6C83_08805</name>
</gene>
<feature type="compositionally biased region" description="Polar residues" evidence="1">
    <location>
        <begin position="158"/>
        <end position="177"/>
    </location>
</feature>
<evidence type="ECO:0000313" key="3">
    <source>
        <dbReference type="Proteomes" id="UP000304947"/>
    </source>
</evidence>
<comment type="caution">
    <text evidence="2">The sequence shown here is derived from an EMBL/GenBank/DDBJ whole genome shotgun (WGS) entry which is preliminary data.</text>
</comment>
<feature type="compositionally biased region" description="Polar residues" evidence="1">
    <location>
        <begin position="201"/>
        <end position="229"/>
    </location>
</feature>
<name>A0A4V4L714_AURPU</name>
<reference evidence="2 3" key="1">
    <citation type="submission" date="2018-10" db="EMBL/GenBank/DDBJ databases">
        <title>Fifty Aureobasidium pullulans genomes reveal a recombining polyextremotolerant generalist.</title>
        <authorList>
            <person name="Gostincar C."/>
            <person name="Turk M."/>
            <person name="Zajc J."/>
            <person name="Gunde-Cimerman N."/>
        </authorList>
    </citation>
    <scope>NUCLEOTIDE SEQUENCE [LARGE SCALE GENOMIC DNA]</scope>
    <source>
        <strain evidence="2 3">EXF-3380</strain>
    </source>
</reference>
<dbReference type="AlphaFoldDB" id="A0A4V4L714"/>
<evidence type="ECO:0000256" key="1">
    <source>
        <dbReference type="SAM" id="MobiDB-lite"/>
    </source>
</evidence>
<dbReference type="EMBL" id="QZBU01004826">
    <property type="protein sequence ID" value="TIA05547.1"/>
    <property type="molecule type" value="Genomic_DNA"/>
</dbReference>
<sequence>PQQFLQRRENRHWSEQFPSLRSLQHRRTQQPIYMEAAMYDRSGSRAATFHLAKERPVYVNRAPMFCPRNATCRRCTDEEYPAPTEFANAEPGHASLVFSFPNISAPSIILSIYKSTRLAASSPLLQKDDIGLFRTMELQKDTSKRRAGYVPNTEHDTATSGQNTSTLNKPTSNSTAPGTDVRSCRLPNPSKQDLTLEKWRTSTATAKETPSTTFSTARYLRSSSSQPGTISPLVSPRLSPSMKTLLRGMAHVYYDTLRDTKFYVEHGTLPHELIILAWDHLAIGGTEAGTPPRPVPSCFSLLVSLLVELAKSPLRTPASSIWKAHISLEPIY</sequence>
<feature type="non-terminal residue" evidence="2">
    <location>
        <position position="1"/>
    </location>
</feature>
<organism evidence="2 3">
    <name type="scientific">Aureobasidium pullulans</name>
    <name type="common">Black yeast</name>
    <name type="synonym">Pullularia pullulans</name>
    <dbReference type="NCBI Taxonomy" id="5580"/>
    <lineage>
        <taxon>Eukaryota</taxon>
        <taxon>Fungi</taxon>
        <taxon>Dikarya</taxon>
        <taxon>Ascomycota</taxon>
        <taxon>Pezizomycotina</taxon>
        <taxon>Dothideomycetes</taxon>
        <taxon>Dothideomycetidae</taxon>
        <taxon>Dothideales</taxon>
        <taxon>Saccotheciaceae</taxon>
        <taxon>Aureobasidium</taxon>
    </lineage>
</organism>
<proteinExistence type="predicted"/>
<dbReference type="Proteomes" id="UP000304947">
    <property type="component" value="Unassembled WGS sequence"/>
</dbReference>